<evidence type="ECO:0000313" key="2">
    <source>
        <dbReference type="EMBL" id="KAA8587466.1"/>
    </source>
</evidence>
<accession>A0A5J5D457</accession>
<gene>
    <name evidence="2" type="ORF">FQN60_016328</name>
</gene>
<proteinExistence type="predicted"/>
<evidence type="ECO:0000313" key="3">
    <source>
        <dbReference type="Proteomes" id="UP000327493"/>
    </source>
</evidence>
<dbReference type="Proteomes" id="UP000327493">
    <property type="component" value="Chromosome 12"/>
</dbReference>
<keyword evidence="3" id="KW-1185">Reference proteome</keyword>
<comment type="caution">
    <text evidence="2">The sequence shown here is derived from an EMBL/GenBank/DDBJ whole genome shotgun (WGS) entry which is preliminary data.</text>
</comment>
<name>A0A5J5D457_9PERO</name>
<dbReference type="EMBL" id="VOFY01000012">
    <property type="protein sequence ID" value="KAA8587466.1"/>
    <property type="molecule type" value="Genomic_DNA"/>
</dbReference>
<organism evidence="2 3">
    <name type="scientific">Etheostoma spectabile</name>
    <name type="common">orangethroat darter</name>
    <dbReference type="NCBI Taxonomy" id="54343"/>
    <lineage>
        <taxon>Eukaryota</taxon>
        <taxon>Metazoa</taxon>
        <taxon>Chordata</taxon>
        <taxon>Craniata</taxon>
        <taxon>Vertebrata</taxon>
        <taxon>Euteleostomi</taxon>
        <taxon>Actinopterygii</taxon>
        <taxon>Neopterygii</taxon>
        <taxon>Teleostei</taxon>
        <taxon>Neoteleostei</taxon>
        <taxon>Acanthomorphata</taxon>
        <taxon>Eupercaria</taxon>
        <taxon>Perciformes</taxon>
        <taxon>Percoidei</taxon>
        <taxon>Percidae</taxon>
        <taxon>Etheostomatinae</taxon>
        <taxon>Etheostoma</taxon>
    </lineage>
</organism>
<dbReference type="AlphaFoldDB" id="A0A5J5D457"/>
<sequence>MTLDGSLPFSMAFVESRAPSSGTNTLALGLLARVLGQDSQGRRRRWVSPGRLNGASSSVDSQHRFDKAVSTADVTTGIIALQSLGCWGSCGSQHFPFRPGLPSMHCHQDNRALLQHQGESFLARAVHFQKPTRSGWSCQRNSSSQHHRSRME</sequence>
<feature type="region of interest" description="Disordered" evidence="1">
    <location>
        <begin position="133"/>
        <end position="152"/>
    </location>
</feature>
<evidence type="ECO:0000256" key="1">
    <source>
        <dbReference type="SAM" id="MobiDB-lite"/>
    </source>
</evidence>
<protein>
    <submittedName>
        <fullName evidence="2">Uncharacterized protein</fullName>
    </submittedName>
</protein>
<reference evidence="2 3" key="1">
    <citation type="submission" date="2019-08" db="EMBL/GenBank/DDBJ databases">
        <title>A chromosome-level genome assembly, high-density linkage maps, and genome scans reveal the genomic architecture of hybrid incompatibilities underlying speciation via character displacement in darters (Percidae: Etheostominae).</title>
        <authorList>
            <person name="Moran R.L."/>
            <person name="Catchen J.M."/>
            <person name="Fuller R.C."/>
        </authorList>
    </citation>
    <scope>NUCLEOTIDE SEQUENCE [LARGE SCALE GENOMIC DNA]</scope>
    <source>
        <strain evidence="2">EspeVRDwgs_2016</strain>
        <tissue evidence="2">Muscle</tissue>
    </source>
</reference>